<evidence type="ECO:0000313" key="1">
    <source>
        <dbReference type="EMBL" id="CAF4477673.1"/>
    </source>
</evidence>
<comment type="caution">
    <text evidence="1">The sequence shown here is derived from an EMBL/GenBank/DDBJ whole genome shotgun (WGS) entry which is preliminary data.</text>
</comment>
<name>A0A8S2X5M6_9BILA</name>
<accession>A0A8S2X5M6</accession>
<organism evidence="1 2">
    <name type="scientific">Rotaria magnacalcarata</name>
    <dbReference type="NCBI Taxonomy" id="392030"/>
    <lineage>
        <taxon>Eukaryota</taxon>
        <taxon>Metazoa</taxon>
        <taxon>Spiralia</taxon>
        <taxon>Gnathifera</taxon>
        <taxon>Rotifera</taxon>
        <taxon>Eurotatoria</taxon>
        <taxon>Bdelloidea</taxon>
        <taxon>Philodinida</taxon>
        <taxon>Philodinidae</taxon>
        <taxon>Rotaria</taxon>
    </lineage>
</organism>
<protein>
    <submittedName>
        <fullName evidence="1">Uncharacterized protein</fullName>
    </submittedName>
</protein>
<reference evidence="1" key="1">
    <citation type="submission" date="2021-02" db="EMBL/GenBank/DDBJ databases">
        <authorList>
            <person name="Nowell W R."/>
        </authorList>
    </citation>
    <scope>NUCLEOTIDE SEQUENCE</scope>
</reference>
<proteinExistence type="predicted"/>
<dbReference type="EMBL" id="CAJOBJ010075315">
    <property type="protein sequence ID" value="CAF4477673.1"/>
    <property type="molecule type" value="Genomic_DNA"/>
</dbReference>
<dbReference type="Proteomes" id="UP000681720">
    <property type="component" value="Unassembled WGS sequence"/>
</dbReference>
<dbReference type="AlphaFoldDB" id="A0A8S2X5M6"/>
<evidence type="ECO:0000313" key="2">
    <source>
        <dbReference type="Proteomes" id="UP000681720"/>
    </source>
</evidence>
<gene>
    <name evidence="1" type="ORF">GIL414_LOCUS33659</name>
</gene>
<sequence>MSVASTLAFKLVVCNVHIVMILPRVDRAIDNGTPIVLDVSTIQTNLP</sequence>
<feature type="non-terminal residue" evidence="1">
    <location>
        <position position="47"/>
    </location>
</feature>